<dbReference type="RefSeq" id="XP_066715481.1">
    <property type="nucleotide sequence ID" value="XM_066858539.1"/>
</dbReference>
<dbReference type="Proteomes" id="UP001480595">
    <property type="component" value="Unassembled WGS sequence"/>
</dbReference>
<dbReference type="EMBL" id="JAQQWL010000007">
    <property type="protein sequence ID" value="KAK8064492.1"/>
    <property type="molecule type" value="Genomic_DNA"/>
</dbReference>
<organism evidence="2 3">
    <name type="scientific">Apiospora phragmitis</name>
    <dbReference type="NCBI Taxonomy" id="2905665"/>
    <lineage>
        <taxon>Eukaryota</taxon>
        <taxon>Fungi</taxon>
        <taxon>Dikarya</taxon>
        <taxon>Ascomycota</taxon>
        <taxon>Pezizomycotina</taxon>
        <taxon>Sordariomycetes</taxon>
        <taxon>Xylariomycetidae</taxon>
        <taxon>Amphisphaeriales</taxon>
        <taxon>Apiosporaceae</taxon>
        <taxon>Apiospora</taxon>
    </lineage>
</organism>
<keyword evidence="3" id="KW-1185">Reference proteome</keyword>
<name>A0ABR1V0N9_9PEZI</name>
<proteinExistence type="predicted"/>
<protein>
    <submittedName>
        <fullName evidence="2">Uncharacterized protein</fullName>
    </submittedName>
</protein>
<sequence length="137" mass="15033">MSGKQGLISGFASGGVVDDEVCPWEFETKHSRFRLGADKEALSNQKEEPRRESREESSRLNRAPSRLALKAFNTQNTPPPTSAPLPSRSGTPQHARNLSLQNSLEKPLPEPPPVLDTNSPTTPLAPTQNNPRQAWTP</sequence>
<feature type="region of interest" description="Disordered" evidence="1">
    <location>
        <begin position="29"/>
        <end position="137"/>
    </location>
</feature>
<feature type="compositionally biased region" description="Basic and acidic residues" evidence="1">
    <location>
        <begin position="29"/>
        <end position="59"/>
    </location>
</feature>
<evidence type="ECO:0000313" key="2">
    <source>
        <dbReference type="EMBL" id="KAK8064492.1"/>
    </source>
</evidence>
<accession>A0ABR1V0N9</accession>
<gene>
    <name evidence="2" type="ORF">PG994_007130</name>
</gene>
<evidence type="ECO:0000256" key="1">
    <source>
        <dbReference type="SAM" id="MobiDB-lite"/>
    </source>
</evidence>
<evidence type="ECO:0000313" key="3">
    <source>
        <dbReference type="Proteomes" id="UP001480595"/>
    </source>
</evidence>
<feature type="compositionally biased region" description="Polar residues" evidence="1">
    <location>
        <begin position="116"/>
        <end position="137"/>
    </location>
</feature>
<feature type="compositionally biased region" description="Polar residues" evidence="1">
    <location>
        <begin position="88"/>
        <end position="103"/>
    </location>
</feature>
<dbReference type="GeneID" id="92091602"/>
<comment type="caution">
    <text evidence="2">The sequence shown here is derived from an EMBL/GenBank/DDBJ whole genome shotgun (WGS) entry which is preliminary data.</text>
</comment>
<reference evidence="2 3" key="1">
    <citation type="submission" date="2023-01" db="EMBL/GenBank/DDBJ databases">
        <title>Analysis of 21 Apiospora genomes using comparative genomics revels a genus with tremendous synthesis potential of carbohydrate active enzymes and secondary metabolites.</title>
        <authorList>
            <person name="Sorensen T."/>
        </authorList>
    </citation>
    <scope>NUCLEOTIDE SEQUENCE [LARGE SCALE GENOMIC DNA]</scope>
    <source>
        <strain evidence="2 3">CBS 135458</strain>
    </source>
</reference>